<reference evidence="1" key="1">
    <citation type="submission" date="2019-11" db="EMBL/GenBank/DDBJ databases">
        <title>Description of new Acetobacter species.</title>
        <authorList>
            <person name="Cleenwerck I."/>
            <person name="Sombolestani A.S."/>
        </authorList>
    </citation>
    <scope>NUCLEOTIDE SEQUENCE</scope>
    <source>
        <strain evidence="1">LMG 1626</strain>
    </source>
</reference>
<dbReference type="AlphaFoldDB" id="A0A967B7K4"/>
<keyword evidence="2" id="KW-1185">Reference proteome</keyword>
<accession>A0A967B7K4</accession>
<protein>
    <submittedName>
        <fullName evidence="1">Uncharacterized protein</fullName>
    </submittedName>
</protein>
<gene>
    <name evidence="1" type="ORF">GOB87_15715</name>
</gene>
<evidence type="ECO:0000313" key="1">
    <source>
        <dbReference type="EMBL" id="NHO55362.1"/>
    </source>
</evidence>
<name>A0A967B7K4_9PROT</name>
<sequence>MDEQREELRSVSEKLSLLIEILSPKETEGPTLDDLLARLIEVVQEQNPILRRIDRTTGFTLDHLEGRPVRRDGDEDAHLS</sequence>
<proteinExistence type="predicted"/>
<evidence type="ECO:0000313" key="2">
    <source>
        <dbReference type="Proteomes" id="UP000597459"/>
    </source>
</evidence>
<dbReference type="EMBL" id="WOTH01000070">
    <property type="protein sequence ID" value="NHO55362.1"/>
    <property type="molecule type" value="Genomic_DNA"/>
</dbReference>
<organism evidence="1 2">
    <name type="scientific">Acetobacter estunensis</name>
    <dbReference type="NCBI Taxonomy" id="104097"/>
    <lineage>
        <taxon>Bacteria</taxon>
        <taxon>Pseudomonadati</taxon>
        <taxon>Pseudomonadota</taxon>
        <taxon>Alphaproteobacteria</taxon>
        <taxon>Acetobacterales</taxon>
        <taxon>Acetobacteraceae</taxon>
        <taxon>Acetobacter</taxon>
    </lineage>
</organism>
<dbReference type="Proteomes" id="UP000597459">
    <property type="component" value="Unassembled WGS sequence"/>
</dbReference>
<comment type="caution">
    <text evidence="1">The sequence shown here is derived from an EMBL/GenBank/DDBJ whole genome shotgun (WGS) entry which is preliminary data.</text>
</comment>